<accession>A0A6B0TU88</accession>
<evidence type="ECO:0000313" key="1">
    <source>
        <dbReference type="EMBL" id="MXU82788.1"/>
    </source>
</evidence>
<dbReference type="AlphaFoldDB" id="A0A6B0TU88"/>
<sequence>MAMSPDSSSFWILAAMSGFLRCSWSALGSLCICSKMILMAGSPRIFWTSGSAMARFRTSSGSAVEAIRQRL</sequence>
<protein>
    <submittedName>
        <fullName evidence="1">Putative secreted protein</fullName>
    </submittedName>
</protein>
<reference evidence="1" key="1">
    <citation type="submission" date="2019-12" db="EMBL/GenBank/DDBJ databases">
        <title>An insight into the sialome of adult female Ixodes ricinus ticks feeding for 6 days.</title>
        <authorList>
            <person name="Perner J."/>
            <person name="Ribeiro J.M.C."/>
        </authorList>
    </citation>
    <scope>NUCLEOTIDE SEQUENCE</scope>
    <source>
        <strain evidence="1">Semi-engorged</strain>
        <tissue evidence="1">Salivary glands</tissue>
    </source>
</reference>
<name>A0A6B0TU88_IXORI</name>
<proteinExistence type="predicted"/>
<dbReference type="EMBL" id="GIFC01000705">
    <property type="protein sequence ID" value="MXU82788.1"/>
    <property type="molecule type" value="Transcribed_RNA"/>
</dbReference>
<organism evidence="1">
    <name type="scientific">Ixodes ricinus</name>
    <name type="common">Common tick</name>
    <name type="synonym">Acarus ricinus</name>
    <dbReference type="NCBI Taxonomy" id="34613"/>
    <lineage>
        <taxon>Eukaryota</taxon>
        <taxon>Metazoa</taxon>
        <taxon>Ecdysozoa</taxon>
        <taxon>Arthropoda</taxon>
        <taxon>Chelicerata</taxon>
        <taxon>Arachnida</taxon>
        <taxon>Acari</taxon>
        <taxon>Parasitiformes</taxon>
        <taxon>Ixodida</taxon>
        <taxon>Ixodoidea</taxon>
        <taxon>Ixodidae</taxon>
        <taxon>Ixodinae</taxon>
        <taxon>Ixodes</taxon>
    </lineage>
</organism>